<organism evidence="1 2">
    <name type="scientific">Cronobacter phage Pet-CM3-4</name>
    <dbReference type="NCBI Taxonomy" id="1892569"/>
    <lineage>
        <taxon>Viruses</taxon>
        <taxon>Duplodnaviria</taxon>
        <taxon>Heunggongvirae</taxon>
        <taxon>Uroviricota</taxon>
        <taxon>Caudoviricetes</taxon>
        <taxon>Pantevenvirales</taxon>
        <taxon>Straboviridae</taxon>
        <taxon>Tevenvirinae</taxon>
        <taxon>Karamvirus</taxon>
        <taxon>Karamvirus petcm34</taxon>
    </lineage>
</organism>
<reference evidence="2" key="1">
    <citation type="submission" date="2016-09" db="EMBL/GenBank/DDBJ databases">
        <authorList>
            <person name="Kajsik M."/>
        </authorList>
    </citation>
    <scope>NUCLEOTIDE SEQUENCE [LARGE SCALE GENOMIC DNA]</scope>
</reference>
<proteinExistence type="predicted"/>
<keyword evidence="2" id="KW-1185">Reference proteome</keyword>
<evidence type="ECO:0000313" key="1">
    <source>
        <dbReference type="EMBL" id="SCN45796.1"/>
    </source>
</evidence>
<dbReference type="RefSeq" id="YP_010091718.1">
    <property type="nucleotide sequence ID" value="NC_055726.1"/>
</dbReference>
<protein>
    <submittedName>
        <fullName evidence="1">Uncharacterized protein</fullName>
    </submittedName>
</protein>
<dbReference type="Proteomes" id="UP000279601">
    <property type="component" value="Segment"/>
</dbReference>
<evidence type="ECO:0000313" key="2">
    <source>
        <dbReference type="Proteomes" id="UP000279601"/>
    </source>
</evidence>
<dbReference type="GeneID" id="65109250"/>
<name>A0A1D3RL75_9CAUD</name>
<sequence>MSEQIEVNKLLADKVCQLLVEGDYVSEAYYSGSFECYKKVL</sequence>
<dbReference type="EMBL" id="LT614807">
    <property type="protein sequence ID" value="SCN45796.1"/>
    <property type="molecule type" value="Genomic_DNA"/>
</dbReference>
<accession>A0A1D3RL75</accession>
<dbReference type="KEGG" id="vg:65109250"/>